<dbReference type="InterPro" id="IPR013216">
    <property type="entry name" value="Methyltransf_11"/>
</dbReference>
<dbReference type="Proteomes" id="UP000629365">
    <property type="component" value="Unassembled WGS sequence"/>
</dbReference>
<feature type="domain" description="Methyltransferase type 11" evidence="4">
    <location>
        <begin position="44"/>
        <end position="132"/>
    </location>
</feature>
<dbReference type="EMBL" id="BMCM01000002">
    <property type="protein sequence ID" value="GGD73240.1"/>
    <property type="molecule type" value="Genomic_DNA"/>
</dbReference>
<dbReference type="Pfam" id="PF08241">
    <property type="entry name" value="Methyltransf_11"/>
    <property type="match status" value="1"/>
</dbReference>
<evidence type="ECO:0000256" key="3">
    <source>
        <dbReference type="ARBA" id="ARBA00022679"/>
    </source>
</evidence>
<dbReference type="PANTHER" id="PTHR44942">
    <property type="entry name" value="METHYLTRANSF_11 DOMAIN-CONTAINING PROTEIN"/>
    <property type="match status" value="1"/>
</dbReference>
<gene>
    <name evidence="5" type="ORF">GCM10007269_15400</name>
</gene>
<proteinExistence type="inferred from homology"/>
<reference evidence="6" key="1">
    <citation type="journal article" date="2019" name="Int. J. Syst. Evol. Microbiol.">
        <title>The Global Catalogue of Microorganisms (GCM) 10K type strain sequencing project: providing services to taxonomists for standard genome sequencing and annotation.</title>
        <authorList>
            <consortium name="The Broad Institute Genomics Platform"/>
            <consortium name="The Broad Institute Genome Sequencing Center for Infectious Disease"/>
            <person name="Wu L."/>
            <person name="Ma J."/>
        </authorList>
    </citation>
    <scope>NUCLEOTIDE SEQUENCE [LARGE SCALE GENOMIC DNA]</scope>
    <source>
        <strain evidence="6">CCM 7640</strain>
    </source>
</reference>
<dbReference type="PANTHER" id="PTHR44942:SF4">
    <property type="entry name" value="METHYLTRANSFERASE TYPE 11 DOMAIN-CONTAINING PROTEIN"/>
    <property type="match status" value="1"/>
</dbReference>
<keyword evidence="6" id="KW-1185">Reference proteome</keyword>
<organism evidence="5 6">
    <name type="scientific">Microbacterium murale</name>
    <dbReference type="NCBI Taxonomy" id="1081040"/>
    <lineage>
        <taxon>Bacteria</taxon>
        <taxon>Bacillati</taxon>
        <taxon>Actinomycetota</taxon>
        <taxon>Actinomycetes</taxon>
        <taxon>Micrococcales</taxon>
        <taxon>Microbacteriaceae</taxon>
        <taxon>Microbacterium</taxon>
    </lineage>
</organism>
<evidence type="ECO:0000313" key="6">
    <source>
        <dbReference type="Proteomes" id="UP000629365"/>
    </source>
</evidence>
<dbReference type="RefSeq" id="WP_188435998.1">
    <property type="nucleotide sequence ID" value="NZ_BMCM01000002.1"/>
</dbReference>
<accession>A0ABQ1RK59</accession>
<name>A0ABQ1RK59_9MICO</name>
<dbReference type="Gene3D" id="3.40.50.150">
    <property type="entry name" value="Vaccinia Virus protein VP39"/>
    <property type="match status" value="1"/>
</dbReference>
<keyword evidence="2 5" id="KW-0489">Methyltransferase</keyword>
<evidence type="ECO:0000256" key="1">
    <source>
        <dbReference type="ARBA" id="ARBA00008361"/>
    </source>
</evidence>
<dbReference type="InterPro" id="IPR051052">
    <property type="entry name" value="Diverse_substrate_MTase"/>
</dbReference>
<sequence length="250" mass="26861">MSDARATSFGAAADHYEAARPDYPFDAVAWMLENLPHGSRRIADVGAGTGKLTRVLVAAPDGEVVAIDPDPAMLAKLRESVPGVPTFTGTAEHLPLPDSGLDAVVLGQAWHWVDPVAASAEIGRVVRSGGTLGLIWNIRDESVDWVRRLTEIMHSSPAENMVNGPGSHGPQIAAPFGGVETGRWEWKRPMNRTQLHQMASSRSYLITAPAQERAGIVRGMDELFDELGLGDAEATIDMPYATTAYRAVRA</sequence>
<comment type="similarity">
    <text evidence="1">Belongs to the methyltransferase superfamily.</text>
</comment>
<dbReference type="SUPFAM" id="SSF53335">
    <property type="entry name" value="S-adenosyl-L-methionine-dependent methyltransferases"/>
    <property type="match status" value="1"/>
</dbReference>
<evidence type="ECO:0000259" key="4">
    <source>
        <dbReference type="Pfam" id="PF08241"/>
    </source>
</evidence>
<comment type="caution">
    <text evidence="5">The sequence shown here is derived from an EMBL/GenBank/DDBJ whole genome shotgun (WGS) entry which is preliminary data.</text>
</comment>
<dbReference type="CDD" id="cd02440">
    <property type="entry name" value="AdoMet_MTases"/>
    <property type="match status" value="1"/>
</dbReference>
<keyword evidence="3" id="KW-0808">Transferase</keyword>
<dbReference type="GO" id="GO:0008168">
    <property type="term" value="F:methyltransferase activity"/>
    <property type="evidence" value="ECO:0007669"/>
    <property type="project" value="UniProtKB-KW"/>
</dbReference>
<dbReference type="GO" id="GO:0032259">
    <property type="term" value="P:methylation"/>
    <property type="evidence" value="ECO:0007669"/>
    <property type="project" value="UniProtKB-KW"/>
</dbReference>
<evidence type="ECO:0000313" key="5">
    <source>
        <dbReference type="EMBL" id="GGD73240.1"/>
    </source>
</evidence>
<dbReference type="InterPro" id="IPR029063">
    <property type="entry name" value="SAM-dependent_MTases_sf"/>
</dbReference>
<protein>
    <submittedName>
        <fullName evidence="5">Methyltransferase</fullName>
    </submittedName>
</protein>
<evidence type="ECO:0000256" key="2">
    <source>
        <dbReference type="ARBA" id="ARBA00022603"/>
    </source>
</evidence>